<dbReference type="InterPro" id="IPR042178">
    <property type="entry name" value="Serpin_sf_1"/>
</dbReference>
<dbReference type="SUPFAM" id="SSF56574">
    <property type="entry name" value="Serpins"/>
    <property type="match status" value="1"/>
</dbReference>
<dbReference type="Pfam" id="PF00079">
    <property type="entry name" value="Serpin"/>
    <property type="match status" value="1"/>
</dbReference>
<dbReference type="OrthoDB" id="9764871at2"/>
<dbReference type="Gene3D" id="2.30.39.10">
    <property type="entry name" value="Alpha-1-antitrypsin, domain 1"/>
    <property type="match status" value="1"/>
</dbReference>
<feature type="domain" description="Serpin" evidence="2">
    <location>
        <begin position="57"/>
        <end position="415"/>
    </location>
</feature>
<dbReference type="PANTHER" id="PTHR11461:SF211">
    <property type="entry name" value="GH10112P-RELATED"/>
    <property type="match status" value="1"/>
</dbReference>
<dbReference type="InterPro" id="IPR042185">
    <property type="entry name" value="Serpin_sf_2"/>
</dbReference>
<sequence length="417" mass="47324">MVKYLLSTALIIGFLLAGCDSLGTQQEEQSEFERRELPRQLTEQETELVNGSGHFGFNLLGRLVEKVPGESHFISPLSIQMAYGMVMNGAESDTYNQMRNTLGMDGMNREQINESAKELIELLTQFDESVQFNIANSIWYRDTFSVEQDFLNPNKTYYEAAIEEADFADPKTVERINGWVSDKTGGLIEKITDNIDPNEIMYLLNAIYFNGDWTIPFDPDNTETKPFHLPNGSTADAEMMQLDQQEQMSYRRGEDYQAVNLYYGDAGFMMTLVLPDEDKTLGNWVTNMTWDDWRKLTGNFSKVTLTLEMPKFELEYEVEEFEKVLMAMGIEDAFGPEADFSRITGGPNGLYIGESRHKTFISVDEKGTEAAAVTSAVVVESAPQTVEVSFNRPFFYVIREVESETILFMGTMTDPTQ</sequence>
<name>A0A1M5ESY3_9BACT</name>
<evidence type="ECO:0000313" key="4">
    <source>
        <dbReference type="Proteomes" id="UP000184041"/>
    </source>
</evidence>
<evidence type="ECO:0000313" key="3">
    <source>
        <dbReference type="EMBL" id="SHF82221.1"/>
    </source>
</evidence>
<dbReference type="PROSITE" id="PS51257">
    <property type="entry name" value="PROKAR_LIPOPROTEIN"/>
    <property type="match status" value="1"/>
</dbReference>
<proteinExistence type="inferred from homology"/>
<dbReference type="Gene3D" id="3.30.497.10">
    <property type="entry name" value="Antithrombin, subunit I, domain 2"/>
    <property type="match status" value="1"/>
</dbReference>
<dbReference type="SMART" id="SM00093">
    <property type="entry name" value="SERPIN"/>
    <property type="match status" value="1"/>
</dbReference>
<reference evidence="3 4" key="1">
    <citation type="submission" date="2016-11" db="EMBL/GenBank/DDBJ databases">
        <authorList>
            <person name="Jaros S."/>
            <person name="Januszkiewicz K."/>
            <person name="Wedrychowicz H."/>
        </authorList>
    </citation>
    <scope>NUCLEOTIDE SEQUENCE [LARGE SCALE GENOMIC DNA]</scope>
    <source>
        <strain evidence="3 4">DSM 21986</strain>
    </source>
</reference>
<dbReference type="EMBL" id="FQUS01000013">
    <property type="protein sequence ID" value="SHF82221.1"/>
    <property type="molecule type" value="Genomic_DNA"/>
</dbReference>
<organism evidence="3 4">
    <name type="scientific">Fodinibius roseus</name>
    <dbReference type="NCBI Taxonomy" id="1194090"/>
    <lineage>
        <taxon>Bacteria</taxon>
        <taxon>Pseudomonadati</taxon>
        <taxon>Balneolota</taxon>
        <taxon>Balneolia</taxon>
        <taxon>Balneolales</taxon>
        <taxon>Balneolaceae</taxon>
        <taxon>Fodinibius</taxon>
    </lineage>
</organism>
<dbReference type="CDD" id="cd19588">
    <property type="entry name" value="serpin_miropin-like"/>
    <property type="match status" value="1"/>
</dbReference>
<evidence type="ECO:0000256" key="1">
    <source>
        <dbReference type="RuleBase" id="RU000411"/>
    </source>
</evidence>
<keyword evidence="4" id="KW-1185">Reference proteome</keyword>
<comment type="similarity">
    <text evidence="1">Belongs to the serpin family.</text>
</comment>
<dbReference type="RefSeq" id="WP_084088269.1">
    <property type="nucleotide sequence ID" value="NZ_FQUS01000013.1"/>
</dbReference>
<dbReference type="InterPro" id="IPR023795">
    <property type="entry name" value="Serpin_CS"/>
</dbReference>
<dbReference type="InterPro" id="IPR023796">
    <property type="entry name" value="Serpin_dom"/>
</dbReference>
<dbReference type="InterPro" id="IPR036186">
    <property type="entry name" value="Serpin_sf"/>
</dbReference>
<dbReference type="GO" id="GO:0005615">
    <property type="term" value="C:extracellular space"/>
    <property type="evidence" value="ECO:0007669"/>
    <property type="project" value="InterPro"/>
</dbReference>
<evidence type="ECO:0000259" key="2">
    <source>
        <dbReference type="SMART" id="SM00093"/>
    </source>
</evidence>
<dbReference type="PROSITE" id="PS00284">
    <property type="entry name" value="SERPIN"/>
    <property type="match status" value="1"/>
</dbReference>
<dbReference type="InterPro" id="IPR000215">
    <property type="entry name" value="Serpin_fam"/>
</dbReference>
<gene>
    <name evidence="3" type="ORF">SAMN05443144_113154</name>
</gene>
<dbReference type="GO" id="GO:0004867">
    <property type="term" value="F:serine-type endopeptidase inhibitor activity"/>
    <property type="evidence" value="ECO:0007669"/>
    <property type="project" value="InterPro"/>
</dbReference>
<dbReference type="Proteomes" id="UP000184041">
    <property type="component" value="Unassembled WGS sequence"/>
</dbReference>
<dbReference type="STRING" id="1194090.SAMN05443144_113154"/>
<dbReference type="PANTHER" id="PTHR11461">
    <property type="entry name" value="SERINE PROTEASE INHIBITOR, SERPIN"/>
    <property type="match status" value="1"/>
</dbReference>
<dbReference type="AlphaFoldDB" id="A0A1M5ESY3"/>
<accession>A0A1M5ESY3</accession>
<protein>
    <submittedName>
        <fullName evidence="3">Serpin B</fullName>
    </submittedName>
</protein>